<dbReference type="OrthoDB" id="5985151at2"/>
<dbReference type="KEGG" id="kko:Kkor_0368"/>
<dbReference type="InterPro" id="IPR000182">
    <property type="entry name" value="GNAT_dom"/>
</dbReference>
<dbReference type="InterPro" id="IPR051531">
    <property type="entry name" value="N-acetyltransferase"/>
</dbReference>
<dbReference type="RefSeq" id="WP_012800303.1">
    <property type="nucleotide sequence ID" value="NC_013166.1"/>
</dbReference>
<dbReference type="EMBL" id="CP001707">
    <property type="protein sequence ID" value="ACV25788.1"/>
    <property type="molecule type" value="Genomic_DNA"/>
</dbReference>
<gene>
    <name evidence="2" type="ordered locus">Kkor_0368</name>
</gene>
<dbReference type="PANTHER" id="PTHR43792:SF1">
    <property type="entry name" value="N-ACETYLTRANSFERASE DOMAIN-CONTAINING PROTEIN"/>
    <property type="match status" value="1"/>
</dbReference>
<dbReference type="AlphaFoldDB" id="C7R806"/>
<evidence type="ECO:0000259" key="1">
    <source>
        <dbReference type="Pfam" id="PF13302"/>
    </source>
</evidence>
<dbReference type="eggNOG" id="COG1670">
    <property type="taxonomic scope" value="Bacteria"/>
</dbReference>
<reference evidence="2 3" key="1">
    <citation type="journal article" date="2009" name="Stand. Genomic Sci.">
        <title>Complete genome sequence of Kangiella koreensis type strain (SW-125).</title>
        <authorList>
            <person name="Han C."/>
            <person name="Sikorski J."/>
            <person name="Lapidus A."/>
            <person name="Nolan M."/>
            <person name="Glavina Del Rio T."/>
            <person name="Tice H."/>
            <person name="Cheng J.F."/>
            <person name="Lucas S."/>
            <person name="Chen F."/>
            <person name="Copeland A."/>
            <person name="Ivanova N."/>
            <person name="Mavromatis K."/>
            <person name="Ovchinnikova G."/>
            <person name="Pati A."/>
            <person name="Bruce D."/>
            <person name="Goodwin L."/>
            <person name="Pitluck S."/>
            <person name="Chen A."/>
            <person name="Palaniappan K."/>
            <person name="Land M."/>
            <person name="Hauser L."/>
            <person name="Chang Y.J."/>
            <person name="Jeffries C.D."/>
            <person name="Chain P."/>
            <person name="Saunders E."/>
            <person name="Brettin T."/>
            <person name="Goker M."/>
            <person name="Tindall B.J."/>
            <person name="Bristow J."/>
            <person name="Eisen J.A."/>
            <person name="Markowitz V."/>
            <person name="Hugenholtz P."/>
            <person name="Kyrpides N.C."/>
            <person name="Klenk H.P."/>
            <person name="Detter J.C."/>
        </authorList>
    </citation>
    <scope>NUCLEOTIDE SEQUENCE [LARGE SCALE GENOMIC DNA]</scope>
    <source>
        <strain evidence="3">DSM 16069 / KCTC 12182 / SW-125</strain>
    </source>
</reference>
<sequence>MVIGENSITSFESNQFCMRLITESDQSFYISLFTDSETMHHIGDPLNQSEAVKRFKKELTSSNQNPSKNMLWIITTEAEDKKMGLIGISQRSIFNGNWELGVILAKQAVDKGIAKEAIKSLTRKLLGKLKIDELYGRIKHKNYVSISMVKSLGFENYKNDEDYGYWVYKKKNWG</sequence>
<protein>
    <submittedName>
        <fullName evidence="2">GCN5-related N-acetyltransferase</fullName>
    </submittedName>
</protein>
<dbReference type="HOGENOM" id="CLU_1538062_0_0_6"/>
<dbReference type="Gene3D" id="3.40.630.30">
    <property type="match status" value="1"/>
</dbReference>
<evidence type="ECO:0000313" key="2">
    <source>
        <dbReference type="EMBL" id="ACV25788.1"/>
    </source>
</evidence>
<dbReference type="Proteomes" id="UP000001231">
    <property type="component" value="Chromosome"/>
</dbReference>
<dbReference type="GO" id="GO:0016747">
    <property type="term" value="F:acyltransferase activity, transferring groups other than amino-acyl groups"/>
    <property type="evidence" value="ECO:0007669"/>
    <property type="project" value="InterPro"/>
</dbReference>
<dbReference type="InParanoid" id="C7R806"/>
<accession>C7R806</accession>
<keyword evidence="3" id="KW-1185">Reference proteome</keyword>
<keyword evidence="2" id="KW-0808">Transferase</keyword>
<dbReference type="SUPFAM" id="SSF55729">
    <property type="entry name" value="Acyl-CoA N-acyltransferases (Nat)"/>
    <property type="match status" value="1"/>
</dbReference>
<dbReference type="STRING" id="523791.Kkor_0368"/>
<dbReference type="Pfam" id="PF13302">
    <property type="entry name" value="Acetyltransf_3"/>
    <property type="match status" value="1"/>
</dbReference>
<dbReference type="PANTHER" id="PTHR43792">
    <property type="entry name" value="GNAT FAMILY, PUTATIVE (AFU_ORTHOLOGUE AFUA_3G00765)-RELATED-RELATED"/>
    <property type="match status" value="1"/>
</dbReference>
<organism evidence="2 3">
    <name type="scientific">Kangiella koreensis (strain DSM 16069 / JCM 12317 / KCTC 12182 / SW-125)</name>
    <dbReference type="NCBI Taxonomy" id="523791"/>
    <lineage>
        <taxon>Bacteria</taxon>
        <taxon>Pseudomonadati</taxon>
        <taxon>Pseudomonadota</taxon>
        <taxon>Gammaproteobacteria</taxon>
        <taxon>Kangiellales</taxon>
        <taxon>Kangiellaceae</taxon>
        <taxon>Kangiella</taxon>
    </lineage>
</organism>
<evidence type="ECO:0000313" key="3">
    <source>
        <dbReference type="Proteomes" id="UP000001231"/>
    </source>
</evidence>
<name>C7R806_KANKD</name>
<proteinExistence type="predicted"/>
<feature type="domain" description="N-acetyltransferase" evidence="1">
    <location>
        <begin position="17"/>
        <end position="155"/>
    </location>
</feature>
<dbReference type="InterPro" id="IPR016181">
    <property type="entry name" value="Acyl_CoA_acyltransferase"/>
</dbReference>